<evidence type="ECO:0000313" key="1">
    <source>
        <dbReference type="EMBL" id="PRX45005.1"/>
    </source>
</evidence>
<reference evidence="1 2" key="1">
    <citation type="submission" date="2018-03" db="EMBL/GenBank/DDBJ databases">
        <title>Genomic Encyclopedia of Type Strains, Phase III (KMG-III): the genomes of soil and plant-associated and newly described type strains.</title>
        <authorList>
            <person name="Whitman W."/>
        </authorList>
    </citation>
    <scope>NUCLEOTIDE SEQUENCE [LARGE SCALE GENOMIC DNA]</scope>
    <source>
        <strain evidence="1 2">CGMCC 4.7125</strain>
    </source>
</reference>
<dbReference type="EMBL" id="PVNH01000010">
    <property type="protein sequence ID" value="PRX45005.1"/>
    <property type="molecule type" value="Genomic_DNA"/>
</dbReference>
<sequence length="154" mass="16811">MLPDAEPLLDHVRRCAPELVRPLPAHVSLLYPGPDPDPDVLAELRGLGDDLSGEVELRDLLLGDDGFLGIAVPELDPAATWLRRQYPRQLPYHGRFGANPPAHLTLTLGAGAAQVRQVQRAIADALPSRSRLRGPYLVERTDDGWRPVEEPPGG</sequence>
<proteinExistence type="predicted"/>
<evidence type="ECO:0000313" key="2">
    <source>
        <dbReference type="Proteomes" id="UP000238362"/>
    </source>
</evidence>
<keyword evidence="2" id="KW-1185">Reference proteome</keyword>
<evidence type="ECO:0008006" key="3">
    <source>
        <dbReference type="Google" id="ProtNLM"/>
    </source>
</evidence>
<name>A0A2T0LP48_9PSEU</name>
<dbReference type="AlphaFoldDB" id="A0A2T0LP48"/>
<gene>
    <name evidence="1" type="ORF">B0I33_110104</name>
</gene>
<dbReference type="RefSeq" id="WP_106180956.1">
    <property type="nucleotide sequence ID" value="NZ_PVNH01000010.1"/>
</dbReference>
<protein>
    <recommendedName>
        <fullName evidence="3">2'-5' RNA ligase superfamily protein</fullName>
    </recommendedName>
</protein>
<organism evidence="1 2">
    <name type="scientific">Prauserella shujinwangii</name>
    <dbReference type="NCBI Taxonomy" id="1453103"/>
    <lineage>
        <taxon>Bacteria</taxon>
        <taxon>Bacillati</taxon>
        <taxon>Actinomycetota</taxon>
        <taxon>Actinomycetes</taxon>
        <taxon>Pseudonocardiales</taxon>
        <taxon>Pseudonocardiaceae</taxon>
        <taxon>Prauserella</taxon>
    </lineage>
</organism>
<dbReference type="Proteomes" id="UP000238362">
    <property type="component" value="Unassembled WGS sequence"/>
</dbReference>
<dbReference type="OrthoDB" id="2082235at2"/>
<comment type="caution">
    <text evidence="1">The sequence shown here is derived from an EMBL/GenBank/DDBJ whole genome shotgun (WGS) entry which is preliminary data.</text>
</comment>
<accession>A0A2T0LP48</accession>